<name>A0AAD2FF88_9STRA</name>
<proteinExistence type="predicted"/>
<gene>
    <name evidence="2" type="ORF">CYCCA115_LOCUS3844</name>
</gene>
<dbReference type="AlphaFoldDB" id="A0AAD2FF88"/>
<dbReference type="EMBL" id="CAKOGP040000335">
    <property type="protein sequence ID" value="CAJ1934504.1"/>
    <property type="molecule type" value="Genomic_DNA"/>
</dbReference>
<protein>
    <recommendedName>
        <fullName evidence="4">PiggyBac transposable element-derived protein domain-containing protein</fullName>
    </recommendedName>
</protein>
<dbReference type="PANTHER" id="PTHR46599:SF3">
    <property type="entry name" value="PIGGYBAC TRANSPOSABLE ELEMENT-DERIVED PROTEIN 4"/>
    <property type="match status" value="1"/>
</dbReference>
<reference evidence="2" key="1">
    <citation type="submission" date="2023-08" db="EMBL/GenBank/DDBJ databases">
        <authorList>
            <person name="Audoor S."/>
            <person name="Bilcke G."/>
        </authorList>
    </citation>
    <scope>NUCLEOTIDE SEQUENCE</scope>
</reference>
<feature type="region of interest" description="Disordered" evidence="1">
    <location>
        <begin position="1"/>
        <end position="52"/>
    </location>
</feature>
<dbReference type="PANTHER" id="PTHR46599">
    <property type="entry name" value="PIGGYBAC TRANSPOSABLE ELEMENT-DERIVED PROTEIN 4"/>
    <property type="match status" value="1"/>
</dbReference>
<evidence type="ECO:0008006" key="4">
    <source>
        <dbReference type="Google" id="ProtNLM"/>
    </source>
</evidence>
<evidence type="ECO:0000313" key="3">
    <source>
        <dbReference type="Proteomes" id="UP001295423"/>
    </source>
</evidence>
<dbReference type="Proteomes" id="UP001295423">
    <property type="component" value="Unassembled WGS sequence"/>
</dbReference>
<sequence length="819" mass="92550">MADSISSMSGEPSHQRTNDDVSVDLPQELVDSDNEDFLCDDPDPDDNSIVGKDDFDLLASGAEQAKRDRMWQFCTVGTPEGEEEDHCINKGDTVVQIKDLEPDVNIPGIPPNHQPMQTEVDAGEVPFDKVDNPGNWSDYFYCRQFDDNSQYTGHFLPAGAKPVPLSDGNKKRTCNGWEFHYSPWENKDSTTSFRSGASTKNMFPESRKGSLNSTTLKKLGLTKERMEKADALFFYQLIYPICDPKRSGIEGDPRKAYYFDVGGFTSKYAVLHGYGSPYAPPFEPMYVWDLVVFHGILVRDGVHGGSKGAIYRRWDPTTSCYDPEIAQAMSLYRWRQIKKVFKLNDIYDNSGRRDSPTYNPAHKFDLAYRVIVENCNSLTLHAELDQCADEMTWKLMGYGDGKNGVTKGGQLVLTTDASRCRPRAYLHRHNLHHRPQGCGDKRGPNEVRLLVDKLSCMISKENGDARIFREAPHITLDDFFSGDEIMDHIGRLGFAATIACRPDRLPLGVPKFYFHHEKVLVDDRSKATRLIQPITAVKSFPKDDNNKAYQRTHVSFQSAGPTNISTVNALNTNQLLIHVKEERGVGKKKRKRGVEMNNGRLQYLSHCRGVHNIDRMISDCCLQYRSRKYWHSPMLQALALAIVTAYDLYLESASGSLDPVWQLQKPMSFHQFRDRLSSQMLSYKPKYNRYPGDEAFGSHSPPIQKVRTKTDAEPSKRSRKIEAAANGCGKRCIMIDGLEATKKTKRPRVVYHHADLSKHLKSFLEKKATISSGAKCVWCNEKAYTRCTICGVPLHNFPAKGVHKGKSCSVDWHNANASE</sequence>
<organism evidence="2 3">
    <name type="scientific">Cylindrotheca closterium</name>
    <dbReference type="NCBI Taxonomy" id="2856"/>
    <lineage>
        <taxon>Eukaryota</taxon>
        <taxon>Sar</taxon>
        <taxon>Stramenopiles</taxon>
        <taxon>Ochrophyta</taxon>
        <taxon>Bacillariophyta</taxon>
        <taxon>Bacillariophyceae</taxon>
        <taxon>Bacillariophycidae</taxon>
        <taxon>Bacillariales</taxon>
        <taxon>Bacillariaceae</taxon>
        <taxon>Cylindrotheca</taxon>
    </lineage>
</organism>
<accession>A0AAD2FF88</accession>
<evidence type="ECO:0000313" key="2">
    <source>
        <dbReference type="EMBL" id="CAJ1934504.1"/>
    </source>
</evidence>
<feature type="compositionally biased region" description="Acidic residues" evidence="1">
    <location>
        <begin position="30"/>
        <end position="46"/>
    </location>
</feature>
<comment type="caution">
    <text evidence="2">The sequence shown here is derived from an EMBL/GenBank/DDBJ whole genome shotgun (WGS) entry which is preliminary data.</text>
</comment>
<keyword evidence="3" id="KW-1185">Reference proteome</keyword>
<feature type="compositionally biased region" description="Polar residues" evidence="1">
    <location>
        <begin position="1"/>
        <end position="12"/>
    </location>
</feature>
<evidence type="ECO:0000256" key="1">
    <source>
        <dbReference type="SAM" id="MobiDB-lite"/>
    </source>
</evidence>